<feature type="signal peptide" evidence="3">
    <location>
        <begin position="1"/>
        <end position="19"/>
    </location>
</feature>
<dbReference type="GO" id="GO:0046872">
    <property type="term" value="F:metal ion binding"/>
    <property type="evidence" value="ECO:0007669"/>
    <property type="project" value="InterPro"/>
</dbReference>
<reference evidence="8" key="1">
    <citation type="submission" date="2011-02" db="EMBL/GenBank/DDBJ databases">
        <title>The Genome Sequence of Capsaspora owczarzaki ATCC 30864.</title>
        <authorList>
            <person name="Russ C."/>
            <person name="Cuomo C."/>
            <person name="Burger G."/>
            <person name="Gray M.W."/>
            <person name="Holland P.W.H."/>
            <person name="King N."/>
            <person name="Lang F.B.F."/>
            <person name="Roger A.J."/>
            <person name="Ruiz-Trillo I."/>
            <person name="Young S.K."/>
            <person name="Zeng Q."/>
            <person name="Gargeya S."/>
            <person name="Alvarado L."/>
            <person name="Berlin A."/>
            <person name="Chapman S.B."/>
            <person name="Chen Z."/>
            <person name="Freedman E."/>
            <person name="Gellesch M."/>
            <person name="Goldberg J."/>
            <person name="Griggs A."/>
            <person name="Gujja S."/>
            <person name="Heilman E."/>
            <person name="Heiman D."/>
            <person name="Howarth C."/>
            <person name="Mehta T."/>
            <person name="Neiman D."/>
            <person name="Pearson M."/>
            <person name="Roberts A."/>
            <person name="Saif S."/>
            <person name="Shea T."/>
            <person name="Shenoy N."/>
            <person name="Sisk P."/>
            <person name="Stolte C."/>
            <person name="Sykes S."/>
            <person name="White J."/>
            <person name="Yandava C."/>
            <person name="Haas B."/>
            <person name="Nusbaum C."/>
            <person name="Birren B."/>
        </authorList>
    </citation>
    <scope>NUCLEOTIDE SEQUENCE</scope>
    <source>
        <strain evidence="8">ATCC 30864</strain>
    </source>
</reference>
<dbReference type="InterPro" id="IPR029052">
    <property type="entry name" value="Metallo-depent_PP-like"/>
</dbReference>
<dbReference type="Pfam" id="PF16656">
    <property type="entry name" value="Pur_ac_phosph_N"/>
    <property type="match status" value="1"/>
</dbReference>
<dbReference type="InterPro" id="IPR004843">
    <property type="entry name" value="Calcineurin-like_PHP"/>
</dbReference>
<dbReference type="Gene3D" id="2.60.40.380">
    <property type="entry name" value="Purple acid phosphatase-like, N-terminal"/>
    <property type="match status" value="1"/>
</dbReference>
<dbReference type="PANTHER" id="PTHR45867">
    <property type="entry name" value="PURPLE ACID PHOSPHATASE"/>
    <property type="match status" value="1"/>
</dbReference>
<protein>
    <recommendedName>
        <fullName evidence="3">Purple acid phosphatase</fullName>
        <ecNumber evidence="3">3.1.3.2</ecNumber>
    </recommendedName>
</protein>
<proteinExistence type="inferred from homology"/>
<comment type="catalytic activity">
    <reaction evidence="3">
        <text>a phosphate monoester + H2O = an alcohol + phosphate</text>
        <dbReference type="Rhea" id="RHEA:15017"/>
        <dbReference type="ChEBI" id="CHEBI:15377"/>
        <dbReference type="ChEBI" id="CHEBI:30879"/>
        <dbReference type="ChEBI" id="CHEBI:43474"/>
        <dbReference type="ChEBI" id="CHEBI:67140"/>
        <dbReference type="EC" id="3.1.3.2"/>
    </reaction>
</comment>
<evidence type="ECO:0000256" key="3">
    <source>
        <dbReference type="RuleBase" id="RU361203"/>
    </source>
</evidence>
<keyword evidence="1 3" id="KW-0732">Signal</keyword>
<dbReference type="AlphaFoldDB" id="A0A0D2WUR4"/>
<evidence type="ECO:0000313" key="8">
    <source>
        <dbReference type="Proteomes" id="UP000008743"/>
    </source>
</evidence>
<dbReference type="EMBL" id="KE346369">
    <property type="protein sequence ID" value="KJE95753.1"/>
    <property type="molecule type" value="Genomic_DNA"/>
</dbReference>
<feature type="domain" description="Purple acid phosphatase C-terminal" evidence="5">
    <location>
        <begin position="359"/>
        <end position="413"/>
    </location>
</feature>
<dbReference type="InterPro" id="IPR008963">
    <property type="entry name" value="Purple_acid_Pase-like_N"/>
</dbReference>
<dbReference type="SUPFAM" id="SSF56300">
    <property type="entry name" value="Metallo-dependent phosphatases"/>
    <property type="match status" value="1"/>
</dbReference>
<dbReference type="InterPro" id="IPR025733">
    <property type="entry name" value="PAPs_C"/>
</dbReference>
<dbReference type="InParanoid" id="A0A0D2WUR4"/>
<evidence type="ECO:0000256" key="2">
    <source>
        <dbReference type="ARBA" id="ARBA00023180"/>
    </source>
</evidence>
<dbReference type="Gene3D" id="3.60.21.10">
    <property type="match status" value="1"/>
</dbReference>
<dbReference type="PANTHER" id="PTHR45867:SF3">
    <property type="entry name" value="ACID PHOSPHATASE TYPE 7"/>
    <property type="match status" value="1"/>
</dbReference>
<organism evidence="7 8">
    <name type="scientific">Capsaspora owczarzaki (strain ATCC 30864)</name>
    <dbReference type="NCBI Taxonomy" id="595528"/>
    <lineage>
        <taxon>Eukaryota</taxon>
        <taxon>Filasterea</taxon>
        <taxon>Capsaspora</taxon>
    </lineage>
</organism>
<keyword evidence="8" id="KW-1185">Reference proteome</keyword>
<feature type="chain" id="PRO_5005112943" description="Purple acid phosphatase" evidence="3">
    <location>
        <begin position="20"/>
        <end position="508"/>
    </location>
</feature>
<dbReference type="InterPro" id="IPR041792">
    <property type="entry name" value="MPP_PAP"/>
</dbReference>
<keyword evidence="2" id="KW-0325">Glycoprotein</keyword>
<dbReference type="Pfam" id="PF00149">
    <property type="entry name" value="Metallophos"/>
    <property type="match status" value="1"/>
</dbReference>
<feature type="domain" description="Purple acid phosphatase N-terminal" evidence="6">
    <location>
        <begin position="24"/>
        <end position="118"/>
    </location>
</feature>
<dbReference type="CDD" id="cd00839">
    <property type="entry name" value="MPP_PAPs"/>
    <property type="match status" value="1"/>
</dbReference>
<dbReference type="RefSeq" id="XP_004345758.2">
    <property type="nucleotide sequence ID" value="XM_004345708.2"/>
</dbReference>
<evidence type="ECO:0000259" key="5">
    <source>
        <dbReference type="Pfam" id="PF14008"/>
    </source>
</evidence>
<keyword evidence="3" id="KW-0378">Hydrolase</keyword>
<dbReference type="eggNOG" id="KOG1378">
    <property type="taxonomic scope" value="Eukaryota"/>
</dbReference>
<dbReference type="SUPFAM" id="SSF49363">
    <property type="entry name" value="Purple acid phosphatase, N-terminal domain"/>
    <property type="match status" value="1"/>
</dbReference>
<sequence>MSSALVLVALVACAALASALSSAPEQIHLAITGNPGERIVSWVTMAQTNASYVQYGNSLAALTQQANSDETAYVTALNGTRTIYLHDALLVGLTVNTRYYYRVGNAVSGWSAVYDFDTKIDVPNTPVDIIVYGDMGSTNSDRTISKLKSELAGGFSSLILHTGDFAYDLHDHDGIVGDEFMNMIQPVAAYVPYMVCVGNHEYDGRNFSQYQNRFAAVGRYSQSGTNNNLYYSFNVNYVHFTIFSSELYYSDDTAVIAEQYAWLQKDLAQAVANRDKQPWIIAVAHRPIYCSNVDDVPDCTKDVLVMRDGPYSLDNLFAQYKVDMFIGAHEHSYELTWPVSHSMYQLFPNPNVYVNPLYTVNIVAGSAGCKEDLDYYDKIYYGPWSNFRSASYGYAHLIAYNHTHLYWAQKLNEGDQGVNELWMIKGNATEVADHAHNFGYAPSPMRSDACEEYCFVACVGNAVRNGQSTQEAHASCGATCNCVDRVAAGQAELIGTDVRVELGRVTRH</sequence>
<dbReference type="OrthoDB" id="45007at2759"/>
<dbReference type="PhylomeDB" id="A0A0D2WUR4"/>
<accession>A0A0D2WUR4</accession>
<name>A0A0D2WUR4_CAPO3</name>
<dbReference type="Proteomes" id="UP000008743">
    <property type="component" value="Unassembled WGS sequence"/>
</dbReference>
<comment type="similarity">
    <text evidence="3">Belongs to the metallophosphoesterase superfamily. Purple acid phosphatase family.</text>
</comment>
<dbReference type="STRING" id="595528.A0A0D2WUR4"/>
<dbReference type="GO" id="GO:0003993">
    <property type="term" value="F:acid phosphatase activity"/>
    <property type="evidence" value="ECO:0007669"/>
    <property type="project" value="UniProtKB-EC"/>
</dbReference>
<evidence type="ECO:0000313" key="7">
    <source>
        <dbReference type="EMBL" id="KJE95753.1"/>
    </source>
</evidence>
<gene>
    <name evidence="7" type="ORF">CAOG_006168</name>
</gene>
<evidence type="ECO:0000259" key="6">
    <source>
        <dbReference type="Pfam" id="PF16656"/>
    </source>
</evidence>
<dbReference type="EC" id="3.1.3.2" evidence="3"/>
<dbReference type="InterPro" id="IPR015914">
    <property type="entry name" value="PAPs_N"/>
</dbReference>
<evidence type="ECO:0000259" key="4">
    <source>
        <dbReference type="Pfam" id="PF00149"/>
    </source>
</evidence>
<evidence type="ECO:0000256" key="1">
    <source>
        <dbReference type="ARBA" id="ARBA00022729"/>
    </source>
</evidence>
<dbReference type="Pfam" id="PF14008">
    <property type="entry name" value="Metallophos_C"/>
    <property type="match status" value="1"/>
</dbReference>
<feature type="domain" description="Calcineurin-like phosphoesterase" evidence="4">
    <location>
        <begin position="129"/>
        <end position="333"/>
    </location>
</feature>